<evidence type="ECO:0000313" key="3">
    <source>
        <dbReference type="Proteomes" id="UP000306954"/>
    </source>
</evidence>
<gene>
    <name evidence="2" type="ORF">E3P90_02041</name>
</gene>
<dbReference type="EMBL" id="SPOF01000018">
    <property type="protein sequence ID" value="TIB12589.1"/>
    <property type="molecule type" value="Genomic_DNA"/>
</dbReference>
<dbReference type="AlphaFoldDB" id="A0A4T0HFM6"/>
<dbReference type="Proteomes" id="UP000306954">
    <property type="component" value="Unassembled WGS sequence"/>
</dbReference>
<protein>
    <submittedName>
        <fullName evidence="2">Uncharacterized protein</fullName>
    </submittedName>
</protein>
<evidence type="ECO:0000256" key="1">
    <source>
        <dbReference type="SAM" id="MobiDB-lite"/>
    </source>
</evidence>
<feature type="region of interest" description="Disordered" evidence="1">
    <location>
        <begin position="44"/>
        <end position="96"/>
    </location>
</feature>
<dbReference type="OrthoDB" id="3360355at2759"/>
<feature type="compositionally biased region" description="Polar residues" evidence="1">
    <location>
        <begin position="44"/>
        <end position="56"/>
    </location>
</feature>
<accession>A0A4T0HFM6</accession>
<dbReference type="OMA" id="DSSFRCN"/>
<comment type="caution">
    <text evidence="2">The sequence shown here is derived from an EMBL/GenBank/DDBJ whole genome shotgun (WGS) entry which is preliminary data.</text>
</comment>
<sequence>MIFEAEDLEYDISKDSSFRCNSYAYSAPSGHGLGLEIGSIESETNQTNETNHAESGSHSSHNKHTKHTTSPAKKSTLKTPPPVSFNTPSPLTRKRSVSFGSDHVQSFDKAAPPDRVISNSNVGSKMAYTSTTVVTLPTHATPVSARELCTRLNTIYI</sequence>
<reference evidence="2 3" key="1">
    <citation type="submission" date="2019-03" db="EMBL/GenBank/DDBJ databases">
        <title>Sequencing 23 genomes of Wallemia ichthyophaga.</title>
        <authorList>
            <person name="Gostincar C."/>
        </authorList>
    </citation>
    <scope>NUCLEOTIDE SEQUENCE [LARGE SCALE GENOMIC DNA]</scope>
    <source>
        <strain evidence="2 3">EXF-8621</strain>
    </source>
</reference>
<evidence type="ECO:0000313" key="2">
    <source>
        <dbReference type="EMBL" id="TIB12589.1"/>
    </source>
</evidence>
<name>A0A4T0HFM6_WALIC</name>
<organism evidence="2 3">
    <name type="scientific">Wallemia ichthyophaga</name>
    <dbReference type="NCBI Taxonomy" id="245174"/>
    <lineage>
        <taxon>Eukaryota</taxon>
        <taxon>Fungi</taxon>
        <taxon>Dikarya</taxon>
        <taxon>Basidiomycota</taxon>
        <taxon>Wallemiomycotina</taxon>
        <taxon>Wallemiomycetes</taxon>
        <taxon>Wallemiales</taxon>
        <taxon>Wallemiaceae</taxon>
        <taxon>Wallemia</taxon>
    </lineage>
</organism>
<proteinExistence type="predicted"/>